<organism evidence="2 3">
    <name type="scientific">Rotaria sordida</name>
    <dbReference type="NCBI Taxonomy" id="392033"/>
    <lineage>
        <taxon>Eukaryota</taxon>
        <taxon>Metazoa</taxon>
        <taxon>Spiralia</taxon>
        <taxon>Gnathifera</taxon>
        <taxon>Rotifera</taxon>
        <taxon>Eurotatoria</taxon>
        <taxon>Bdelloidea</taxon>
        <taxon>Philodinida</taxon>
        <taxon>Philodinidae</taxon>
        <taxon>Rotaria</taxon>
    </lineage>
</organism>
<accession>A0A816CTU8</accession>
<protein>
    <submittedName>
        <fullName evidence="2">Uncharacterized protein</fullName>
    </submittedName>
</protein>
<dbReference type="AlphaFoldDB" id="A0A816CTU8"/>
<dbReference type="EMBL" id="CAJNOH010005700">
    <property type="protein sequence ID" value="CAF1406400.1"/>
    <property type="molecule type" value="Genomic_DNA"/>
</dbReference>
<feature type="non-terminal residue" evidence="2">
    <location>
        <position position="72"/>
    </location>
</feature>
<evidence type="ECO:0000313" key="2">
    <source>
        <dbReference type="EMBL" id="CAF1626148.1"/>
    </source>
</evidence>
<evidence type="ECO:0000313" key="1">
    <source>
        <dbReference type="EMBL" id="CAF1406400.1"/>
    </source>
</evidence>
<proteinExistence type="predicted"/>
<name>A0A816CTU8_9BILA</name>
<reference evidence="2" key="1">
    <citation type="submission" date="2021-02" db="EMBL/GenBank/DDBJ databases">
        <authorList>
            <person name="Nowell W R."/>
        </authorList>
    </citation>
    <scope>NUCLEOTIDE SEQUENCE</scope>
</reference>
<keyword evidence="3" id="KW-1185">Reference proteome</keyword>
<sequence>MVTLLSSFPRLTYLAVFADDLDNDMANGFAWARALQHIKHFEFELEFSDDAFRQQPFNLDSFRTKFWLEEKK</sequence>
<comment type="caution">
    <text evidence="2">The sequence shown here is derived from an EMBL/GenBank/DDBJ whole genome shotgun (WGS) entry which is preliminary data.</text>
</comment>
<dbReference type="Proteomes" id="UP000663870">
    <property type="component" value="Unassembled WGS sequence"/>
</dbReference>
<gene>
    <name evidence="2" type="ORF">JXQ802_LOCUS51202</name>
    <name evidence="1" type="ORF">PYM288_LOCUS34987</name>
</gene>
<dbReference type="Proteomes" id="UP000663854">
    <property type="component" value="Unassembled WGS sequence"/>
</dbReference>
<dbReference type="EMBL" id="CAJNOL010007213">
    <property type="protein sequence ID" value="CAF1626148.1"/>
    <property type="molecule type" value="Genomic_DNA"/>
</dbReference>
<evidence type="ECO:0000313" key="3">
    <source>
        <dbReference type="Proteomes" id="UP000663870"/>
    </source>
</evidence>